<dbReference type="EMBL" id="QGKM01000018">
    <property type="protein sequence ID" value="PWQ98152.1"/>
    <property type="molecule type" value="Genomic_DNA"/>
</dbReference>
<dbReference type="Proteomes" id="UP000245539">
    <property type="component" value="Unassembled WGS sequence"/>
</dbReference>
<organism evidence="1 2">
    <name type="scientific">Leucothrix pacifica</name>
    <dbReference type="NCBI Taxonomy" id="1247513"/>
    <lineage>
        <taxon>Bacteria</taxon>
        <taxon>Pseudomonadati</taxon>
        <taxon>Pseudomonadota</taxon>
        <taxon>Gammaproteobacteria</taxon>
        <taxon>Thiotrichales</taxon>
        <taxon>Thiotrichaceae</taxon>
        <taxon>Leucothrix</taxon>
    </lineage>
</organism>
<name>A0A317CPC6_9GAMM</name>
<dbReference type="AlphaFoldDB" id="A0A317CPC6"/>
<dbReference type="OrthoDB" id="9792294at2"/>
<protein>
    <submittedName>
        <fullName evidence="1">Uncharacterized protein</fullName>
    </submittedName>
</protein>
<reference evidence="1 2" key="1">
    <citation type="submission" date="2018-05" db="EMBL/GenBank/DDBJ databases">
        <title>Leucothrix arctica sp. nov., isolated from Arctic seawater.</title>
        <authorList>
            <person name="Choi A."/>
            <person name="Baek K."/>
        </authorList>
    </citation>
    <scope>NUCLEOTIDE SEQUENCE [LARGE SCALE GENOMIC DNA]</scope>
    <source>
        <strain evidence="1 2">JCM 18388</strain>
    </source>
</reference>
<proteinExistence type="predicted"/>
<keyword evidence="2" id="KW-1185">Reference proteome</keyword>
<evidence type="ECO:0000313" key="1">
    <source>
        <dbReference type="EMBL" id="PWQ98152.1"/>
    </source>
</evidence>
<accession>A0A317CPC6</accession>
<comment type="caution">
    <text evidence="1">The sequence shown here is derived from an EMBL/GenBank/DDBJ whole genome shotgun (WGS) entry which is preliminary data.</text>
</comment>
<sequence length="150" mass="16936">MDEDQFRETYHALNPQRCAFEKAIINQRCDCSEKRKFLLATREGVACEAADGPALCKTVLDNLRQSARFALKSVLVDGPLPHNKELQVQAGGLIGLHRLVSATADDSVNIHATLQGALQRYKQPDEFPYQDLIQSISSYRARKRRQDKHT</sequence>
<dbReference type="RefSeq" id="WP_109837240.1">
    <property type="nucleotide sequence ID" value="NZ_QGKM01000018.1"/>
</dbReference>
<gene>
    <name evidence="1" type="ORF">DKW60_08545</name>
</gene>
<evidence type="ECO:0000313" key="2">
    <source>
        <dbReference type="Proteomes" id="UP000245539"/>
    </source>
</evidence>